<dbReference type="OrthoDB" id="10257855at2759"/>
<dbReference type="Proteomes" id="UP000494256">
    <property type="component" value="Unassembled WGS sequence"/>
</dbReference>
<sequence length="72" mass="7538">MVYEQARSSMLLGGREGVRAATAISIGATLPPKARPIPGTQKTLGAVIARASGRNAHARAASGKAREKLRER</sequence>
<accession>A0A8S0ZGS7</accession>
<gene>
    <name evidence="2" type="ORF">APLA_LOCUS4606</name>
</gene>
<proteinExistence type="predicted"/>
<evidence type="ECO:0000313" key="3">
    <source>
        <dbReference type="Proteomes" id="UP000494256"/>
    </source>
</evidence>
<protein>
    <submittedName>
        <fullName evidence="2">Uncharacterized protein</fullName>
    </submittedName>
</protein>
<dbReference type="AlphaFoldDB" id="A0A8S0ZGS7"/>
<name>A0A8S0ZGS7_ARCPL</name>
<feature type="region of interest" description="Disordered" evidence="1">
    <location>
        <begin position="52"/>
        <end position="72"/>
    </location>
</feature>
<dbReference type="EMBL" id="CADEBD010000288">
    <property type="protein sequence ID" value="CAB3230462.1"/>
    <property type="molecule type" value="Genomic_DNA"/>
</dbReference>
<reference evidence="2 3" key="1">
    <citation type="submission" date="2020-04" db="EMBL/GenBank/DDBJ databases">
        <authorList>
            <person name="Wallbank WR R."/>
            <person name="Pardo Diaz C."/>
            <person name="Kozak K."/>
            <person name="Martin S."/>
            <person name="Jiggins C."/>
            <person name="Moest M."/>
            <person name="Warren A I."/>
            <person name="Byers J.R.P. K."/>
            <person name="Montejo-Kovacevich G."/>
            <person name="Yen C E."/>
        </authorList>
    </citation>
    <scope>NUCLEOTIDE SEQUENCE [LARGE SCALE GENOMIC DNA]</scope>
</reference>
<evidence type="ECO:0000313" key="2">
    <source>
        <dbReference type="EMBL" id="CAB3230462.1"/>
    </source>
</evidence>
<comment type="caution">
    <text evidence="2">The sequence shown here is derived from an EMBL/GenBank/DDBJ whole genome shotgun (WGS) entry which is preliminary data.</text>
</comment>
<organism evidence="2 3">
    <name type="scientific">Arctia plantaginis</name>
    <name type="common">Wood tiger moth</name>
    <name type="synonym">Phalaena plantaginis</name>
    <dbReference type="NCBI Taxonomy" id="874455"/>
    <lineage>
        <taxon>Eukaryota</taxon>
        <taxon>Metazoa</taxon>
        <taxon>Ecdysozoa</taxon>
        <taxon>Arthropoda</taxon>
        <taxon>Hexapoda</taxon>
        <taxon>Insecta</taxon>
        <taxon>Pterygota</taxon>
        <taxon>Neoptera</taxon>
        <taxon>Endopterygota</taxon>
        <taxon>Lepidoptera</taxon>
        <taxon>Glossata</taxon>
        <taxon>Ditrysia</taxon>
        <taxon>Noctuoidea</taxon>
        <taxon>Erebidae</taxon>
        <taxon>Arctiinae</taxon>
        <taxon>Arctia</taxon>
    </lineage>
</organism>
<evidence type="ECO:0000256" key="1">
    <source>
        <dbReference type="SAM" id="MobiDB-lite"/>
    </source>
</evidence>